<proteinExistence type="predicted"/>
<protein>
    <submittedName>
        <fullName evidence="1">Uncharacterized protein</fullName>
    </submittedName>
</protein>
<dbReference type="Proteomes" id="UP001057402">
    <property type="component" value="Chromosome 10"/>
</dbReference>
<accession>A0ACB9M8W9</accession>
<evidence type="ECO:0000313" key="1">
    <source>
        <dbReference type="EMBL" id="KAI4319907.1"/>
    </source>
</evidence>
<evidence type="ECO:0000313" key="2">
    <source>
        <dbReference type="Proteomes" id="UP001057402"/>
    </source>
</evidence>
<reference evidence="2" key="1">
    <citation type="journal article" date="2023" name="Front. Plant Sci.">
        <title>Chromosomal-level genome assembly of Melastoma candidum provides insights into trichome evolution.</title>
        <authorList>
            <person name="Zhong Y."/>
            <person name="Wu W."/>
            <person name="Sun C."/>
            <person name="Zou P."/>
            <person name="Liu Y."/>
            <person name="Dai S."/>
            <person name="Zhou R."/>
        </authorList>
    </citation>
    <scope>NUCLEOTIDE SEQUENCE [LARGE SCALE GENOMIC DNA]</scope>
</reference>
<organism evidence="1 2">
    <name type="scientific">Melastoma candidum</name>
    <dbReference type="NCBI Taxonomy" id="119954"/>
    <lineage>
        <taxon>Eukaryota</taxon>
        <taxon>Viridiplantae</taxon>
        <taxon>Streptophyta</taxon>
        <taxon>Embryophyta</taxon>
        <taxon>Tracheophyta</taxon>
        <taxon>Spermatophyta</taxon>
        <taxon>Magnoliopsida</taxon>
        <taxon>eudicotyledons</taxon>
        <taxon>Gunneridae</taxon>
        <taxon>Pentapetalae</taxon>
        <taxon>rosids</taxon>
        <taxon>malvids</taxon>
        <taxon>Myrtales</taxon>
        <taxon>Melastomataceae</taxon>
        <taxon>Melastomatoideae</taxon>
        <taxon>Melastomateae</taxon>
        <taxon>Melastoma</taxon>
    </lineage>
</organism>
<keyword evidence="2" id="KW-1185">Reference proteome</keyword>
<comment type="caution">
    <text evidence="1">The sequence shown here is derived from an EMBL/GenBank/DDBJ whole genome shotgun (WGS) entry which is preliminary data.</text>
</comment>
<gene>
    <name evidence="1" type="ORF">MLD38_033448</name>
</gene>
<name>A0ACB9M8W9_9MYRT</name>
<dbReference type="EMBL" id="CM042889">
    <property type="protein sequence ID" value="KAI4319907.1"/>
    <property type="molecule type" value="Genomic_DNA"/>
</dbReference>
<sequence length="867" mass="97335">MVIKVKQGEHYPKTKFWKIGRNASVADCCTWDGVQCDARDGRVTSLDLASSYLYGSIDSASSLFRLVHLRRLNLADNNFNNSRIPSGFGRMRSLTHLNLSFSLFSGQVPPDVLSLTRLVSLDLSRNMVELKNTGLESLARSLTNLQVPNLNFVTISAPVPIALSNLPLLRQLYLKESGLYGVFPSEVFQLPNLELIILDGNHNLTGQLPEFNSSSLLKWLSLEGTSFSHELPDSIGNLRHLEVLDIYSCEFWGPIPSSMSNLTRLTYMDLSLNQFSPQQLSSVSWPWKMTDLTYLALRGMNLQGQMSTSIGNLSQLTGLALGSNQLTGQIPPQILNLTQLRLMFLHENKLSGHIPPWISNMTHLIVLALHSNRFEGGIPRSFSQMENLQHVSLHRNSLAGTVELDTFLKVRNLQTLHLSNNRLSVISNTTTQIAAPELRALGLASCNLGEFPHFLQHQKQLIWIDLSQNNVHGQVPGWIWSFSHNSLEFMNLSRNFLTGNDKDPAVLPHGHLYHLDLSYNKFKRPVPAPPQSIGYYLISGNNLEGEFPPYFCALSELVTLDLSFNNMTGILPGCLGNVSGYLSILNLQGNRFHGHIPEFLASGDQLLMIELSSNRKRLINRLEGKLPKSLANCRMLEFFSLANNVINDTFPYWLGSLPELKVLILRSNKFHGAIEQPGSELAFQKLRIIDLSDNNFSGELPEEYFHCWTSMKMVNSSTNWKYLEHTMQPYSVLVFTFYGSYDYTMTLIYKGIKLHYPKISDVLMMVDFSVNRFQGMIPDTVGELKGLRGLNFSNNLLIGHIPSSLGNLVELESLDLSNNELSGQIPQSLAVITFLSFLNLSNNDLSGQIPRGRQLGKHTQKVSWQQG</sequence>